<organism evidence="2 3">
    <name type="scientific">Wickerhamomyces mucosus</name>
    <dbReference type="NCBI Taxonomy" id="1378264"/>
    <lineage>
        <taxon>Eukaryota</taxon>
        <taxon>Fungi</taxon>
        <taxon>Dikarya</taxon>
        <taxon>Ascomycota</taxon>
        <taxon>Saccharomycotina</taxon>
        <taxon>Saccharomycetes</taxon>
        <taxon>Phaffomycetales</taxon>
        <taxon>Wickerhamomycetaceae</taxon>
        <taxon>Wickerhamomyces</taxon>
    </lineage>
</organism>
<reference evidence="2" key="2">
    <citation type="submission" date="2021-01" db="EMBL/GenBank/DDBJ databases">
        <authorList>
            <person name="Schikora-Tamarit M.A."/>
        </authorList>
    </citation>
    <scope>NUCLEOTIDE SEQUENCE</scope>
    <source>
        <strain evidence="2">CBS6341</strain>
    </source>
</reference>
<evidence type="ECO:0000313" key="3">
    <source>
        <dbReference type="Proteomes" id="UP000769528"/>
    </source>
</evidence>
<accession>A0A9P8PK55</accession>
<protein>
    <submittedName>
        <fullName evidence="2">Uncharacterized protein</fullName>
    </submittedName>
</protein>
<gene>
    <name evidence="2" type="ORF">WICMUC_003772</name>
</gene>
<keyword evidence="3" id="KW-1185">Reference proteome</keyword>
<keyword evidence="1" id="KW-1133">Transmembrane helix</keyword>
<dbReference type="Proteomes" id="UP000769528">
    <property type="component" value="Unassembled WGS sequence"/>
</dbReference>
<feature type="transmembrane region" description="Helical" evidence="1">
    <location>
        <begin position="109"/>
        <end position="127"/>
    </location>
</feature>
<dbReference type="EMBL" id="JAEUBF010001028">
    <property type="protein sequence ID" value="KAH3673312.1"/>
    <property type="molecule type" value="Genomic_DNA"/>
</dbReference>
<sequence length="132" mass="15409">MCRMNYKFKPAYYGDYISSLSENREIPSCVLVDNMKAHEIIQVEFDKQYLNTRIDSELNSPSRQHIETVNKVPKSEYIRESEKLESNEKPLEGLPLPVTMQQRKLNSKLNFASFVLSVLGALFFFLYKTLSF</sequence>
<comment type="caution">
    <text evidence="2">The sequence shown here is derived from an EMBL/GenBank/DDBJ whole genome shotgun (WGS) entry which is preliminary data.</text>
</comment>
<keyword evidence="1" id="KW-0812">Transmembrane</keyword>
<evidence type="ECO:0000256" key="1">
    <source>
        <dbReference type="SAM" id="Phobius"/>
    </source>
</evidence>
<keyword evidence="1" id="KW-0472">Membrane</keyword>
<evidence type="ECO:0000313" key="2">
    <source>
        <dbReference type="EMBL" id="KAH3673312.1"/>
    </source>
</evidence>
<dbReference type="AlphaFoldDB" id="A0A9P8PK55"/>
<name>A0A9P8PK55_9ASCO</name>
<proteinExistence type="predicted"/>
<reference evidence="2" key="1">
    <citation type="journal article" date="2021" name="Open Biol.">
        <title>Shared evolutionary footprints suggest mitochondrial oxidative damage underlies multiple complex I losses in fungi.</title>
        <authorList>
            <person name="Schikora-Tamarit M.A."/>
            <person name="Marcet-Houben M."/>
            <person name="Nosek J."/>
            <person name="Gabaldon T."/>
        </authorList>
    </citation>
    <scope>NUCLEOTIDE SEQUENCE</scope>
    <source>
        <strain evidence="2">CBS6341</strain>
    </source>
</reference>